<dbReference type="Pfam" id="PF08534">
    <property type="entry name" value="Redoxin"/>
    <property type="match status" value="1"/>
</dbReference>
<dbReference type="InterPro" id="IPR013740">
    <property type="entry name" value="Redoxin"/>
</dbReference>
<dbReference type="RefSeq" id="WP_146570375.1">
    <property type="nucleotide sequence ID" value="NZ_SJPH01000001.1"/>
</dbReference>
<dbReference type="InterPro" id="IPR013766">
    <property type="entry name" value="Thioredoxin_domain"/>
</dbReference>
<evidence type="ECO:0000313" key="4">
    <source>
        <dbReference type="Proteomes" id="UP000318995"/>
    </source>
</evidence>
<dbReference type="OrthoDB" id="209808at2"/>
<sequence length="353" mass="38635">MHRFTLTLLLVAIGPSLGDGTAMGQTTFNAPRSASAGGGPAAEPTWSLPSNPLQWLNSPPLTAESLTGKGVVLYFFDETCPRCAEAWPQLQNLAASYEGKPVVFIAINSGTPPHDVQQYARRRRVQWPLIIDTDRSFERSMGVNEISLSNVNQIRTVSATGQLGNGAIATLKNDIDSVLKGAAWRVDPTQVLIPPALRESWYLVELGGFARAARGIQRAKDSRDVATKTAAEALIAAVDSERKKDQTKVDEDNRQRKSWEAYKRLEIMSLKYDGYEMHAKIVEQLDGLADNKSVSNEIRAQRALESALRTASKGNGVARRRAAGMLEKLVERDPKTEAAATARELIAQLAIQR</sequence>
<dbReference type="PANTHER" id="PTHR42852">
    <property type="entry name" value="THIOL:DISULFIDE INTERCHANGE PROTEIN DSBE"/>
    <property type="match status" value="1"/>
</dbReference>
<organism evidence="3 4">
    <name type="scientific">Botrimarina hoheduenensis</name>
    <dbReference type="NCBI Taxonomy" id="2528000"/>
    <lineage>
        <taxon>Bacteria</taxon>
        <taxon>Pseudomonadati</taxon>
        <taxon>Planctomycetota</taxon>
        <taxon>Planctomycetia</taxon>
        <taxon>Pirellulales</taxon>
        <taxon>Lacipirellulaceae</taxon>
        <taxon>Botrimarina</taxon>
    </lineage>
</organism>
<gene>
    <name evidence="3" type="primary">resA_1</name>
    <name evidence="3" type="ORF">Pla111_01220</name>
</gene>
<name>A0A5C5WE69_9BACT</name>
<accession>A0A5C5WE69</accession>
<dbReference type="PROSITE" id="PS51352">
    <property type="entry name" value="THIOREDOXIN_2"/>
    <property type="match status" value="1"/>
</dbReference>
<evidence type="ECO:0000256" key="1">
    <source>
        <dbReference type="SAM" id="MobiDB-lite"/>
    </source>
</evidence>
<proteinExistence type="predicted"/>
<dbReference type="PANTHER" id="PTHR42852:SF13">
    <property type="entry name" value="PROTEIN DIPZ"/>
    <property type="match status" value="1"/>
</dbReference>
<dbReference type="AlphaFoldDB" id="A0A5C5WE69"/>
<dbReference type="Gene3D" id="3.40.30.10">
    <property type="entry name" value="Glutaredoxin"/>
    <property type="match status" value="1"/>
</dbReference>
<feature type="region of interest" description="Disordered" evidence="1">
    <location>
        <begin position="24"/>
        <end position="44"/>
    </location>
</feature>
<dbReference type="Proteomes" id="UP000318995">
    <property type="component" value="Unassembled WGS sequence"/>
</dbReference>
<evidence type="ECO:0000259" key="2">
    <source>
        <dbReference type="PROSITE" id="PS51352"/>
    </source>
</evidence>
<dbReference type="InterPro" id="IPR050553">
    <property type="entry name" value="Thioredoxin_ResA/DsbE_sf"/>
</dbReference>
<dbReference type="SUPFAM" id="SSF52833">
    <property type="entry name" value="Thioredoxin-like"/>
    <property type="match status" value="1"/>
</dbReference>
<dbReference type="InterPro" id="IPR036249">
    <property type="entry name" value="Thioredoxin-like_sf"/>
</dbReference>
<reference evidence="3 4" key="1">
    <citation type="submission" date="2019-02" db="EMBL/GenBank/DDBJ databases">
        <title>Deep-cultivation of Planctomycetes and their phenomic and genomic characterization uncovers novel biology.</title>
        <authorList>
            <person name="Wiegand S."/>
            <person name="Jogler M."/>
            <person name="Boedeker C."/>
            <person name="Pinto D."/>
            <person name="Vollmers J."/>
            <person name="Rivas-Marin E."/>
            <person name="Kohn T."/>
            <person name="Peeters S.H."/>
            <person name="Heuer A."/>
            <person name="Rast P."/>
            <person name="Oberbeckmann S."/>
            <person name="Bunk B."/>
            <person name="Jeske O."/>
            <person name="Meyerdierks A."/>
            <person name="Storesund J.E."/>
            <person name="Kallscheuer N."/>
            <person name="Luecker S."/>
            <person name="Lage O.M."/>
            <person name="Pohl T."/>
            <person name="Merkel B.J."/>
            <person name="Hornburger P."/>
            <person name="Mueller R.-W."/>
            <person name="Bruemmer F."/>
            <person name="Labrenz M."/>
            <person name="Spormann A.M."/>
            <person name="Op Den Camp H."/>
            <person name="Overmann J."/>
            <person name="Amann R."/>
            <person name="Jetten M.S.M."/>
            <person name="Mascher T."/>
            <person name="Medema M.H."/>
            <person name="Devos D.P."/>
            <person name="Kaster A.-K."/>
            <person name="Ovreas L."/>
            <person name="Rohde M."/>
            <person name="Galperin M.Y."/>
            <person name="Jogler C."/>
        </authorList>
    </citation>
    <scope>NUCLEOTIDE SEQUENCE [LARGE SCALE GENOMIC DNA]</scope>
    <source>
        <strain evidence="3 4">Pla111</strain>
    </source>
</reference>
<evidence type="ECO:0000313" key="3">
    <source>
        <dbReference type="EMBL" id="TWT48359.1"/>
    </source>
</evidence>
<feature type="domain" description="Thioredoxin" evidence="2">
    <location>
        <begin position="42"/>
        <end position="180"/>
    </location>
</feature>
<dbReference type="EMBL" id="SJPH01000001">
    <property type="protein sequence ID" value="TWT48359.1"/>
    <property type="molecule type" value="Genomic_DNA"/>
</dbReference>
<dbReference type="GO" id="GO:0016491">
    <property type="term" value="F:oxidoreductase activity"/>
    <property type="evidence" value="ECO:0007669"/>
    <property type="project" value="InterPro"/>
</dbReference>
<comment type="caution">
    <text evidence="3">The sequence shown here is derived from an EMBL/GenBank/DDBJ whole genome shotgun (WGS) entry which is preliminary data.</text>
</comment>
<protein>
    <submittedName>
        <fullName evidence="3">Thiol-disulfide oxidoreductase ResA</fullName>
    </submittedName>
</protein>
<dbReference type="CDD" id="cd02966">
    <property type="entry name" value="TlpA_like_family"/>
    <property type="match status" value="1"/>
</dbReference>
<keyword evidence="4" id="KW-1185">Reference proteome</keyword>